<evidence type="ECO:0000313" key="1">
    <source>
        <dbReference type="EMBL" id="MDG0816736.1"/>
    </source>
</evidence>
<dbReference type="RefSeq" id="WP_277578214.1">
    <property type="nucleotide sequence ID" value="NZ_JANRMI010000003.1"/>
</dbReference>
<dbReference type="EMBL" id="JANRMI010000003">
    <property type="protein sequence ID" value="MDG0816736.1"/>
    <property type="molecule type" value="Genomic_DNA"/>
</dbReference>
<organism evidence="1 2">
    <name type="scientific">Bdellovibrio svalbardensis</name>
    <dbReference type="NCBI Taxonomy" id="2972972"/>
    <lineage>
        <taxon>Bacteria</taxon>
        <taxon>Pseudomonadati</taxon>
        <taxon>Bdellovibrionota</taxon>
        <taxon>Bdellovibrionia</taxon>
        <taxon>Bdellovibrionales</taxon>
        <taxon>Pseudobdellovibrionaceae</taxon>
        <taxon>Bdellovibrio</taxon>
    </lineage>
</organism>
<keyword evidence="2" id="KW-1185">Reference proteome</keyword>
<protein>
    <submittedName>
        <fullName evidence="1">Uncharacterized protein</fullName>
    </submittedName>
</protein>
<reference evidence="1" key="1">
    <citation type="submission" date="2022-08" db="EMBL/GenBank/DDBJ databases">
        <title>Novel Bdellovibrio Species Isolated from Svalbard: Designation Bdellovibrio svalbardensis.</title>
        <authorList>
            <person name="Mitchell R.J."/>
            <person name="Choi S.Y."/>
        </authorList>
    </citation>
    <scope>NUCLEOTIDE SEQUENCE</scope>
    <source>
        <strain evidence="1">PAP01</strain>
    </source>
</reference>
<evidence type="ECO:0000313" key="2">
    <source>
        <dbReference type="Proteomes" id="UP001152321"/>
    </source>
</evidence>
<name>A0ABT6DLP6_9BACT</name>
<sequence length="49" mass="5605">MQTLTGLMMNLFQQLMSGRNNLKSHSFHNLHSIGRGVVIVVEEYDYSAH</sequence>
<gene>
    <name evidence="1" type="ORF">NWE73_10200</name>
</gene>
<dbReference type="Proteomes" id="UP001152321">
    <property type="component" value="Unassembled WGS sequence"/>
</dbReference>
<proteinExistence type="predicted"/>
<accession>A0ABT6DLP6</accession>
<comment type="caution">
    <text evidence="1">The sequence shown here is derived from an EMBL/GenBank/DDBJ whole genome shotgun (WGS) entry which is preliminary data.</text>
</comment>